<dbReference type="Gene3D" id="1.10.510.10">
    <property type="entry name" value="Transferase(Phosphotransferase) domain 1"/>
    <property type="match status" value="2"/>
</dbReference>
<evidence type="ECO:0000256" key="3">
    <source>
        <dbReference type="ARBA" id="ARBA00022527"/>
    </source>
</evidence>
<protein>
    <recommendedName>
        <fullName evidence="2">non-specific serine/threonine protein kinase</fullName>
        <ecNumber evidence="2">2.7.11.1</ecNumber>
    </recommendedName>
</protein>
<feature type="domain" description="Protein kinase" evidence="11">
    <location>
        <begin position="252"/>
        <end position="419"/>
    </location>
</feature>
<feature type="region of interest" description="Disordered" evidence="10">
    <location>
        <begin position="214"/>
        <end position="248"/>
    </location>
</feature>
<organism evidence="12 13">
    <name type="scientific">Labeo rohita</name>
    <name type="common">Indian major carp</name>
    <name type="synonym">Cyprinus rohita</name>
    <dbReference type="NCBI Taxonomy" id="84645"/>
    <lineage>
        <taxon>Eukaryota</taxon>
        <taxon>Metazoa</taxon>
        <taxon>Chordata</taxon>
        <taxon>Craniata</taxon>
        <taxon>Vertebrata</taxon>
        <taxon>Euteleostomi</taxon>
        <taxon>Actinopterygii</taxon>
        <taxon>Neopterygii</taxon>
        <taxon>Teleostei</taxon>
        <taxon>Ostariophysi</taxon>
        <taxon>Cypriniformes</taxon>
        <taxon>Cyprinidae</taxon>
        <taxon>Labeoninae</taxon>
        <taxon>Labeonini</taxon>
        <taxon>Labeo</taxon>
    </lineage>
</organism>
<evidence type="ECO:0000256" key="5">
    <source>
        <dbReference type="ARBA" id="ARBA00022741"/>
    </source>
</evidence>
<reference evidence="12 13" key="1">
    <citation type="submission" date="2018-03" db="EMBL/GenBank/DDBJ databases">
        <title>Draft genome sequence of Rohu Carp (Labeo rohita).</title>
        <authorList>
            <person name="Das P."/>
            <person name="Kushwaha B."/>
            <person name="Joshi C.G."/>
            <person name="Kumar D."/>
            <person name="Nagpure N.S."/>
            <person name="Sahoo L."/>
            <person name="Das S.P."/>
            <person name="Bit A."/>
            <person name="Patnaik S."/>
            <person name="Meher P.K."/>
            <person name="Jayasankar P."/>
            <person name="Koringa P.G."/>
            <person name="Patel N.V."/>
            <person name="Hinsu A.T."/>
            <person name="Kumar R."/>
            <person name="Pandey M."/>
            <person name="Agarwal S."/>
            <person name="Srivastava S."/>
            <person name="Singh M."/>
            <person name="Iquebal M.A."/>
            <person name="Jaiswal S."/>
            <person name="Angadi U.B."/>
            <person name="Kumar N."/>
            <person name="Raza M."/>
            <person name="Shah T.M."/>
            <person name="Rai A."/>
            <person name="Jena J.K."/>
        </authorList>
    </citation>
    <scope>NUCLEOTIDE SEQUENCE [LARGE SCALE GENOMIC DNA]</scope>
    <source>
        <strain evidence="12">DASCIFA01</strain>
        <tissue evidence="12">Testis</tissue>
    </source>
</reference>
<dbReference type="PANTHER" id="PTHR22984">
    <property type="entry name" value="SERINE/THREONINE-PROTEIN KINASE PIM"/>
    <property type="match status" value="1"/>
</dbReference>
<accession>A0A498LN59</accession>
<evidence type="ECO:0000256" key="4">
    <source>
        <dbReference type="ARBA" id="ARBA00022679"/>
    </source>
</evidence>
<evidence type="ECO:0000259" key="11">
    <source>
        <dbReference type="PROSITE" id="PS50011"/>
    </source>
</evidence>
<evidence type="ECO:0000313" key="12">
    <source>
        <dbReference type="EMBL" id="RXN08204.1"/>
    </source>
</evidence>
<gene>
    <name evidence="12" type="ORF">ROHU_011644</name>
</gene>
<comment type="caution">
    <text evidence="12">The sequence shown here is derived from an EMBL/GenBank/DDBJ whole genome shotgun (WGS) entry which is preliminary data.</text>
</comment>
<evidence type="ECO:0000256" key="2">
    <source>
        <dbReference type="ARBA" id="ARBA00012513"/>
    </source>
</evidence>
<evidence type="ECO:0000256" key="8">
    <source>
        <dbReference type="ARBA" id="ARBA00047899"/>
    </source>
</evidence>
<sequence length="419" mass="46639">MILERLDPCQDLETFCEESEENGRLDESLAKKVLLKLITALKHCESRGVLHQDVKPENLLISTESHDIKLLDFGCGDRLKDSAYKYFAGTLQYAPPEWFLWHRYHAGPATVWSVGVTLLNILCGCFPFRGSLRVTSKSRLHFSRELSTGKRQKSCPDPGCSRSRSAAFTQTAGQEVGRCGSGDGAQEPLANSNLPLSQELPGYIAPLPSELAVSVSTDEPHRKRKWQSGSQEDERPSTSYRRAAKRSHREAYVKGPLLGRDGFGSVYAGTRRSDGLPVAINAGYNGAFVLQEGQGRLPLEVALMTLVNSAPACPNILQLLEWFDRPRRYIMILECPVPCQDLETFCEENGRLDESLAKKVLLKLITALKHCESRGVLHRDVKPENLLISTESHDIKLLDFGCGDQLKDSAYKYFAGTLQ</sequence>
<dbReference type="EMBL" id="QBIY01013327">
    <property type="protein sequence ID" value="RXN08204.1"/>
    <property type="molecule type" value="Genomic_DNA"/>
</dbReference>
<dbReference type="GO" id="GO:0007346">
    <property type="term" value="P:regulation of mitotic cell cycle"/>
    <property type="evidence" value="ECO:0007669"/>
    <property type="project" value="TreeGrafter"/>
</dbReference>
<dbReference type="PROSITE" id="PS00108">
    <property type="entry name" value="PROTEIN_KINASE_ST"/>
    <property type="match status" value="2"/>
</dbReference>
<dbReference type="Gene3D" id="3.30.200.20">
    <property type="entry name" value="Phosphorylase Kinase, domain 1"/>
    <property type="match status" value="1"/>
</dbReference>
<keyword evidence="6 12" id="KW-0418">Kinase</keyword>
<feature type="region of interest" description="Disordered" evidence="10">
    <location>
        <begin position="145"/>
        <end position="167"/>
    </location>
</feature>
<dbReference type="SUPFAM" id="SSF56112">
    <property type="entry name" value="Protein kinase-like (PK-like)"/>
    <property type="match status" value="2"/>
</dbReference>
<dbReference type="PANTHER" id="PTHR22984:SF11">
    <property type="entry name" value="AURORA KINASE-RELATED"/>
    <property type="match status" value="1"/>
</dbReference>
<keyword evidence="3" id="KW-0723">Serine/threonine-protein kinase</keyword>
<evidence type="ECO:0000256" key="10">
    <source>
        <dbReference type="SAM" id="MobiDB-lite"/>
    </source>
</evidence>
<dbReference type="EC" id="2.7.11.1" evidence="2"/>
<comment type="similarity">
    <text evidence="1">Belongs to the protein kinase superfamily. CAMK Ser/Thr protein kinase family. PIM subfamily.</text>
</comment>
<name>A0A498LN59_LABRO</name>
<keyword evidence="5" id="KW-0547">Nucleotide-binding</keyword>
<keyword evidence="13" id="KW-1185">Reference proteome</keyword>
<evidence type="ECO:0000256" key="1">
    <source>
        <dbReference type="ARBA" id="ARBA00005505"/>
    </source>
</evidence>
<dbReference type="Proteomes" id="UP000290572">
    <property type="component" value="Unassembled WGS sequence"/>
</dbReference>
<dbReference type="InterPro" id="IPR008271">
    <property type="entry name" value="Ser/Thr_kinase_AS"/>
</dbReference>
<keyword evidence="7" id="KW-0067">ATP-binding</keyword>
<dbReference type="PROSITE" id="PS50011">
    <property type="entry name" value="PROTEIN_KINASE_DOM"/>
    <property type="match status" value="2"/>
</dbReference>
<dbReference type="SMART" id="SM00220">
    <property type="entry name" value="S_TKc"/>
    <property type="match status" value="1"/>
</dbReference>
<evidence type="ECO:0000256" key="7">
    <source>
        <dbReference type="ARBA" id="ARBA00022840"/>
    </source>
</evidence>
<keyword evidence="4" id="KW-0808">Transferase</keyword>
<feature type="domain" description="Protein kinase" evidence="11">
    <location>
        <begin position="1"/>
        <end position="200"/>
    </location>
</feature>
<dbReference type="InterPro" id="IPR000719">
    <property type="entry name" value="Prot_kinase_dom"/>
</dbReference>
<comment type="catalytic activity">
    <reaction evidence="9">
        <text>L-seryl-[protein] + ATP = O-phospho-L-seryl-[protein] + ADP + H(+)</text>
        <dbReference type="Rhea" id="RHEA:17989"/>
        <dbReference type="Rhea" id="RHEA-COMP:9863"/>
        <dbReference type="Rhea" id="RHEA-COMP:11604"/>
        <dbReference type="ChEBI" id="CHEBI:15378"/>
        <dbReference type="ChEBI" id="CHEBI:29999"/>
        <dbReference type="ChEBI" id="CHEBI:30616"/>
        <dbReference type="ChEBI" id="CHEBI:83421"/>
        <dbReference type="ChEBI" id="CHEBI:456216"/>
        <dbReference type="EC" id="2.7.11.1"/>
    </reaction>
</comment>
<dbReference type="Pfam" id="PF00069">
    <property type="entry name" value="Pkinase"/>
    <property type="match status" value="2"/>
</dbReference>
<dbReference type="GO" id="GO:0005737">
    <property type="term" value="C:cytoplasm"/>
    <property type="evidence" value="ECO:0007669"/>
    <property type="project" value="TreeGrafter"/>
</dbReference>
<dbReference type="InterPro" id="IPR011009">
    <property type="entry name" value="Kinase-like_dom_sf"/>
</dbReference>
<evidence type="ECO:0000256" key="6">
    <source>
        <dbReference type="ARBA" id="ARBA00022777"/>
    </source>
</evidence>
<dbReference type="GO" id="GO:0004674">
    <property type="term" value="F:protein serine/threonine kinase activity"/>
    <property type="evidence" value="ECO:0007669"/>
    <property type="project" value="UniProtKB-KW"/>
</dbReference>
<dbReference type="InterPro" id="IPR051138">
    <property type="entry name" value="PIM_Ser/Thr_kinase"/>
</dbReference>
<evidence type="ECO:0000313" key="13">
    <source>
        <dbReference type="Proteomes" id="UP000290572"/>
    </source>
</evidence>
<dbReference type="AlphaFoldDB" id="A0A498LN59"/>
<proteinExistence type="inferred from homology"/>
<comment type="catalytic activity">
    <reaction evidence="8">
        <text>L-threonyl-[protein] + ATP = O-phospho-L-threonyl-[protein] + ADP + H(+)</text>
        <dbReference type="Rhea" id="RHEA:46608"/>
        <dbReference type="Rhea" id="RHEA-COMP:11060"/>
        <dbReference type="Rhea" id="RHEA-COMP:11605"/>
        <dbReference type="ChEBI" id="CHEBI:15378"/>
        <dbReference type="ChEBI" id="CHEBI:30013"/>
        <dbReference type="ChEBI" id="CHEBI:30616"/>
        <dbReference type="ChEBI" id="CHEBI:61977"/>
        <dbReference type="ChEBI" id="CHEBI:456216"/>
        <dbReference type="EC" id="2.7.11.1"/>
    </reaction>
</comment>
<dbReference type="GO" id="GO:0043066">
    <property type="term" value="P:negative regulation of apoptotic process"/>
    <property type="evidence" value="ECO:0007669"/>
    <property type="project" value="TreeGrafter"/>
</dbReference>
<dbReference type="STRING" id="84645.A0A498LN59"/>
<dbReference type="GO" id="GO:0005524">
    <property type="term" value="F:ATP binding"/>
    <property type="evidence" value="ECO:0007669"/>
    <property type="project" value="UniProtKB-KW"/>
</dbReference>
<evidence type="ECO:0000256" key="9">
    <source>
        <dbReference type="ARBA" id="ARBA00048679"/>
    </source>
</evidence>